<feature type="compositionally biased region" description="Polar residues" evidence="1">
    <location>
        <begin position="37"/>
        <end position="79"/>
    </location>
</feature>
<accession>A0A0D2FTK0</accession>
<evidence type="ECO:0000313" key="3">
    <source>
        <dbReference type="EMBL" id="KIW89872.1"/>
    </source>
</evidence>
<feature type="region of interest" description="Disordered" evidence="1">
    <location>
        <begin position="1"/>
        <end position="79"/>
    </location>
</feature>
<dbReference type="HOGENOM" id="CLU_002639_8_8_1"/>
<evidence type="ECO:0000259" key="2">
    <source>
        <dbReference type="Pfam" id="PF06985"/>
    </source>
</evidence>
<dbReference type="EMBL" id="KN846994">
    <property type="protein sequence ID" value="KIW89872.1"/>
    <property type="molecule type" value="Genomic_DNA"/>
</dbReference>
<gene>
    <name evidence="3" type="ORF">Z519_09301</name>
</gene>
<feature type="compositionally biased region" description="Basic and acidic residues" evidence="1">
    <location>
        <begin position="13"/>
        <end position="25"/>
    </location>
</feature>
<feature type="domain" description="Heterokaryon incompatibility" evidence="2">
    <location>
        <begin position="345"/>
        <end position="498"/>
    </location>
</feature>
<keyword evidence="4" id="KW-1185">Reference proteome</keyword>
<name>A0A0D2FTK0_CLAB1</name>
<dbReference type="InterPro" id="IPR010730">
    <property type="entry name" value="HET"/>
</dbReference>
<evidence type="ECO:0000313" key="4">
    <source>
        <dbReference type="Proteomes" id="UP000053789"/>
    </source>
</evidence>
<dbReference type="Proteomes" id="UP000053789">
    <property type="component" value="Unassembled WGS sequence"/>
</dbReference>
<proteinExistence type="predicted"/>
<dbReference type="RefSeq" id="XP_016616541.1">
    <property type="nucleotide sequence ID" value="XM_016767025.1"/>
</dbReference>
<dbReference type="VEuPathDB" id="FungiDB:Z519_09301"/>
<feature type="compositionally biased region" description="Basic residues" evidence="1">
    <location>
        <begin position="1"/>
        <end position="12"/>
    </location>
</feature>
<dbReference type="Pfam" id="PF06985">
    <property type="entry name" value="HET"/>
    <property type="match status" value="1"/>
</dbReference>
<dbReference type="OrthoDB" id="5362512at2759"/>
<organism evidence="3 4">
    <name type="scientific">Cladophialophora bantiana (strain ATCC 10958 / CBS 173.52 / CDC B-1940 / NIH 8579)</name>
    <name type="common">Xylohypha bantiana</name>
    <dbReference type="NCBI Taxonomy" id="1442370"/>
    <lineage>
        <taxon>Eukaryota</taxon>
        <taxon>Fungi</taxon>
        <taxon>Dikarya</taxon>
        <taxon>Ascomycota</taxon>
        <taxon>Pezizomycotina</taxon>
        <taxon>Eurotiomycetes</taxon>
        <taxon>Chaetothyriomycetidae</taxon>
        <taxon>Chaetothyriales</taxon>
        <taxon>Herpotrichiellaceae</taxon>
        <taxon>Cladophialophora</taxon>
    </lineage>
</organism>
<dbReference type="GeneID" id="27702229"/>
<dbReference type="PANTHER" id="PTHR33112:SF8">
    <property type="entry name" value="HETEROKARYON INCOMPATIBILITY DOMAIN-CONTAINING PROTEIN"/>
    <property type="match status" value="1"/>
</dbReference>
<sequence length="801" mass="89355">MKSIFRKIGGKKKHDEERNALKPDNAKGYAPPASTPRLAQQPASQSIPQNQNFGSLASQRQNRNVPQRPSPSGTNTLRVTASSPLHDISKLLTQPASTSIDDPRALIQIKPRALCLVCCNFDPTQAPPDGSLLQRPWAKAEYNIPDGTPFGKVVVEKSEQLLEAAKGGCPYCVMVESMLGALHPGWETDNAFVHIFLASGLPVVVRLTFGGTSTVPMTREQILGLGFELPEGRNIGYLIEVKDRSKPPIEVEIYRPVIPDNQLTVGDLALAPFVQHMGFAEEIAEHSGDQQCFDFIKEKLGTCIKQHKCGKDGGLPVLPDRVIWIEANNASRIQLLEPKNICAPFIALSYCWGPVGPNTYLTNARNLEARKASIEFNDLPPLFQDVVDVVRSLGIEYIWIDRLCIIQGDDEDFHSQAPKMGEIYGNATLTIAAASATTENDRILVPRDEKWWPFDLNLDFDGIGSVNLRFRRRSHALGTEASGGDYGKMSTRAWIWQERLLAARTVFFTPTALRFECRCHSFWEGFCKGRTGLSWSAQLDNITHVAWTRLVEEYMGRDITRPYDRLPAMGAVMKRIEKSTGWSPFWGLWTNALAESLAWKARASGSRNCRMNPGHYAPTWSWASVDGPISYASARPRGEFDKNDPIQWDLEYRGLNEASGLIRVSGYMILVELDGVVERNESHGNSPAEEEKFRYKYKIKCENDQGYAVTPDVALKPWSGNINGHNVSTVVRVPYGETPTVQSWTARCACLLVGKWKWRSLVLLLGRSIREPGAWERVGLGDGTLLPSMFSTRERQIIDIA</sequence>
<protein>
    <recommendedName>
        <fullName evidence="2">Heterokaryon incompatibility domain-containing protein</fullName>
    </recommendedName>
</protein>
<dbReference type="PANTHER" id="PTHR33112">
    <property type="entry name" value="DOMAIN PROTEIN, PUTATIVE-RELATED"/>
    <property type="match status" value="1"/>
</dbReference>
<dbReference type="AlphaFoldDB" id="A0A0D2FTK0"/>
<reference evidence="3" key="1">
    <citation type="submission" date="2015-01" db="EMBL/GenBank/DDBJ databases">
        <title>The Genome Sequence of Cladophialophora bantiana CBS 173.52.</title>
        <authorList>
            <consortium name="The Broad Institute Genomics Platform"/>
            <person name="Cuomo C."/>
            <person name="de Hoog S."/>
            <person name="Gorbushina A."/>
            <person name="Stielow B."/>
            <person name="Teixiera M."/>
            <person name="Abouelleil A."/>
            <person name="Chapman S.B."/>
            <person name="Priest M."/>
            <person name="Young S.K."/>
            <person name="Wortman J."/>
            <person name="Nusbaum C."/>
            <person name="Birren B."/>
        </authorList>
    </citation>
    <scope>NUCLEOTIDE SEQUENCE [LARGE SCALE GENOMIC DNA]</scope>
    <source>
        <strain evidence="3">CBS 173.52</strain>
    </source>
</reference>
<evidence type="ECO:0000256" key="1">
    <source>
        <dbReference type="SAM" id="MobiDB-lite"/>
    </source>
</evidence>